<dbReference type="EMBL" id="FOXS01000005">
    <property type="protein sequence ID" value="SFQ67601.1"/>
    <property type="molecule type" value="Genomic_DNA"/>
</dbReference>
<dbReference type="InterPro" id="IPR028923">
    <property type="entry name" value="SAICAR_synt/ADE2_N"/>
</dbReference>
<dbReference type="Pfam" id="PF00731">
    <property type="entry name" value="AIRC"/>
    <property type="match status" value="1"/>
</dbReference>
<evidence type="ECO:0000259" key="11">
    <source>
        <dbReference type="SMART" id="SM01001"/>
    </source>
</evidence>
<evidence type="ECO:0000256" key="10">
    <source>
        <dbReference type="HAMAP-Rule" id="MF_00137"/>
    </source>
</evidence>
<sequence>MNTLTQFASPQLPLLHRGKVRDSLRAPSGDRLIIVTDRLSAFDSVLETAIPHKGAVLNGLANFWFEKTAHIIPNHVLKLVDANAMLVKEAEPIKVEMVVRQYLTGSMWRGYQAGQRTFSGVTVPDGMTKHESFPHAIVTPTTKEESDREITPENLVSEGWVSKELYDQMAVKAQMLFAVGSRLLAEKGIILVDTKYEFGLLNGQLILIDEMHTPDSSRFWSADDYAKNPETAEQMDKEYVRQWLIANKKDGQYPRALTPEVAQEASRRYLDIYQRITGEALPTAETAAADFPGSGRHDARARLLANLVKAGMLKDAWVNIVMGSPADKEHCEKIRQQFEGYDVFTQLRVTSAYQNGEVIAGLADIWNNSLEPGVIIAVAGLSNGLGGALAANVNVPVISCPPWQDYAELAMNLNSSVIMPSGTPSLTVVRPDNAAQAALRALNIPRLRERLSQDIKAAKAKLRAADAEFRVL</sequence>
<keyword evidence="5 10" id="KW-0547">Nucleotide-binding</keyword>
<gene>
    <name evidence="10" type="primary">purC</name>
    <name evidence="12" type="ORF">SAMN04515668_3641</name>
</gene>
<dbReference type="Pfam" id="PF01259">
    <property type="entry name" value="SAICAR_synt"/>
    <property type="match status" value="1"/>
</dbReference>
<reference evidence="13" key="1">
    <citation type="submission" date="2016-10" db="EMBL/GenBank/DDBJ databases">
        <authorList>
            <person name="Varghese N."/>
            <person name="Submissions S."/>
        </authorList>
    </citation>
    <scope>NUCLEOTIDE SEQUENCE [LARGE SCALE GENOMIC DNA]</scope>
    <source>
        <strain evidence="13">OR362-8,ATCC BAA-1266,JCM 13504</strain>
    </source>
</reference>
<keyword evidence="7 10" id="KW-0067">ATP-binding</keyword>
<dbReference type="SUPFAM" id="SSF56104">
    <property type="entry name" value="SAICAR synthase-like"/>
    <property type="match status" value="1"/>
</dbReference>
<dbReference type="GO" id="GO:0005737">
    <property type="term" value="C:cytoplasm"/>
    <property type="evidence" value="ECO:0007669"/>
    <property type="project" value="TreeGrafter"/>
</dbReference>
<dbReference type="Gene3D" id="3.30.470.20">
    <property type="entry name" value="ATP-grasp fold, B domain"/>
    <property type="match status" value="1"/>
</dbReference>
<dbReference type="GO" id="GO:0006189">
    <property type="term" value="P:'de novo' IMP biosynthetic process"/>
    <property type="evidence" value="ECO:0007669"/>
    <property type="project" value="UniProtKB-UniRule"/>
</dbReference>
<dbReference type="SUPFAM" id="SSF52255">
    <property type="entry name" value="N5-CAIR mutase (phosphoribosylaminoimidazole carboxylase, PurE)"/>
    <property type="match status" value="1"/>
</dbReference>
<dbReference type="GO" id="GO:0005524">
    <property type="term" value="F:ATP binding"/>
    <property type="evidence" value="ECO:0007669"/>
    <property type="project" value="UniProtKB-KW"/>
</dbReference>
<evidence type="ECO:0000256" key="1">
    <source>
        <dbReference type="ARBA" id="ARBA00004672"/>
    </source>
</evidence>
<dbReference type="SMART" id="SM01001">
    <property type="entry name" value="AIRC"/>
    <property type="match status" value="1"/>
</dbReference>
<dbReference type="PROSITE" id="PS01058">
    <property type="entry name" value="SAICAR_SYNTHETASE_2"/>
    <property type="match status" value="1"/>
</dbReference>
<dbReference type="PROSITE" id="PS01057">
    <property type="entry name" value="SAICAR_SYNTHETASE_1"/>
    <property type="match status" value="1"/>
</dbReference>
<dbReference type="Proteomes" id="UP000199029">
    <property type="component" value="Unassembled WGS sequence"/>
</dbReference>
<dbReference type="OrthoDB" id="9801549at2"/>
<keyword evidence="13" id="KW-1185">Reference proteome</keyword>
<dbReference type="STRING" id="1227077.SAMN04515668_3641"/>
<evidence type="ECO:0000256" key="9">
    <source>
        <dbReference type="ARBA" id="ARBA00048475"/>
    </source>
</evidence>
<evidence type="ECO:0000256" key="3">
    <source>
        <dbReference type="ARBA" id="ARBA00011020"/>
    </source>
</evidence>
<dbReference type="RefSeq" id="WP_092676800.1">
    <property type="nucleotide sequence ID" value="NZ_FOXS01000005.1"/>
</dbReference>
<keyword evidence="4 10" id="KW-0436">Ligase</keyword>
<evidence type="ECO:0000256" key="8">
    <source>
        <dbReference type="ARBA" id="ARBA00023268"/>
    </source>
</evidence>
<dbReference type="Gene3D" id="3.30.200.20">
    <property type="entry name" value="Phosphorylase Kinase, domain 1"/>
    <property type="match status" value="1"/>
</dbReference>
<dbReference type="HAMAP" id="MF_00137">
    <property type="entry name" value="SAICAR_synth"/>
    <property type="match status" value="1"/>
</dbReference>
<keyword evidence="8" id="KW-0511">Multifunctional enzyme</keyword>
<dbReference type="InterPro" id="IPR000031">
    <property type="entry name" value="PurE_dom"/>
</dbReference>
<evidence type="ECO:0000256" key="2">
    <source>
        <dbReference type="ARBA" id="ARBA00010190"/>
    </source>
</evidence>
<protein>
    <recommendedName>
        <fullName evidence="10">Phosphoribosylaminoimidazole-succinocarboxamide synthase</fullName>
        <ecNumber evidence="10">6.3.2.6</ecNumber>
    </recommendedName>
    <alternativeName>
        <fullName evidence="10">SAICAR synthetase</fullName>
    </alternativeName>
</protein>
<comment type="pathway">
    <text evidence="1 10">Purine metabolism; IMP biosynthesis via de novo pathway; 5-amino-1-(5-phospho-D-ribosyl)imidazole-4-carboxamide from 5-amino-1-(5-phospho-D-ribosyl)imidazole-4-carboxylate: step 1/2.</text>
</comment>
<dbReference type="AlphaFoldDB" id="A0A1I6AG10"/>
<dbReference type="PANTHER" id="PTHR43700">
    <property type="entry name" value="PHOSPHORIBOSYLAMINOIMIDAZOLE-SUCCINOCARBOXAMIDE SYNTHASE"/>
    <property type="match status" value="1"/>
</dbReference>
<comment type="catalytic activity">
    <reaction evidence="9 10">
        <text>5-amino-1-(5-phospho-D-ribosyl)imidazole-4-carboxylate + L-aspartate + ATP = (2S)-2-[5-amino-1-(5-phospho-beta-D-ribosyl)imidazole-4-carboxamido]succinate + ADP + phosphate + 2 H(+)</text>
        <dbReference type="Rhea" id="RHEA:22628"/>
        <dbReference type="ChEBI" id="CHEBI:15378"/>
        <dbReference type="ChEBI" id="CHEBI:29991"/>
        <dbReference type="ChEBI" id="CHEBI:30616"/>
        <dbReference type="ChEBI" id="CHEBI:43474"/>
        <dbReference type="ChEBI" id="CHEBI:58443"/>
        <dbReference type="ChEBI" id="CHEBI:77657"/>
        <dbReference type="ChEBI" id="CHEBI:456216"/>
        <dbReference type="EC" id="6.3.2.6"/>
    </reaction>
</comment>
<proteinExistence type="inferred from homology"/>
<accession>A0A1I6AG10</accession>
<comment type="similarity">
    <text evidence="2 10">Belongs to the SAICAR synthetase family.</text>
</comment>
<organism evidence="12 13">
    <name type="scientific">Hymenobacter arizonensis</name>
    <name type="common">Siccationidurans arizonensis</name>
    <dbReference type="NCBI Taxonomy" id="1227077"/>
    <lineage>
        <taxon>Bacteria</taxon>
        <taxon>Pseudomonadati</taxon>
        <taxon>Bacteroidota</taxon>
        <taxon>Cytophagia</taxon>
        <taxon>Cytophagales</taxon>
        <taxon>Hymenobacteraceae</taxon>
        <taxon>Hymenobacter</taxon>
    </lineage>
</organism>
<dbReference type="InterPro" id="IPR018236">
    <property type="entry name" value="SAICAR_synthetase_CS"/>
</dbReference>
<evidence type="ECO:0000256" key="7">
    <source>
        <dbReference type="ARBA" id="ARBA00022840"/>
    </source>
</evidence>
<keyword evidence="6 10" id="KW-0658">Purine biosynthesis</keyword>
<evidence type="ECO:0000313" key="13">
    <source>
        <dbReference type="Proteomes" id="UP000199029"/>
    </source>
</evidence>
<dbReference type="CDD" id="cd01414">
    <property type="entry name" value="SAICAR_synt_Sc"/>
    <property type="match status" value="1"/>
</dbReference>
<dbReference type="UniPathway" id="UPA00074">
    <property type="reaction ID" value="UER00131"/>
</dbReference>
<feature type="domain" description="PurE" evidence="11">
    <location>
        <begin position="316"/>
        <end position="462"/>
    </location>
</feature>
<comment type="similarity">
    <text evidence="3">In the N-terminal section; belongs to the SAICAR synthetase family.</text>
</comment>
<dbReference type="PANTHER" id="PTHR43700:SF1">
    <property type="entry name" value="PHOSPHORIBOSYLAMINOIMIDAZOLE-SUCCINOCARBOXAMIDE SYNTHASE"/>
    <property type="match status" value="1"/>
</dbReference>
<evidence type="ECO:0000256" key="6">
    <source>
        <dbReference type="ARBA" id="ARBA00022755"/>
    </source>
</evidence>
<evidence type="ECO:0000256" key="5">
    <source>
        <dbReference type="ARBA" id="ARBA00022741"/>
    </source>
</evidence>
<dbReference type="EC" id="6.3.2.6" evidence="10"/>
<evidence type="ECO:0000313" key="12">
    <source>
        <dbReference type="EMBL" id="SFQ67601.1"/>
    </source>
</evidence>
<dbReference type="Gene3D" id="3.40.50.1970">
    <property type="match status" value="1"/>
</dbReference>
<name>A0A1I6AG10_HYMAR</name>
<evidence type="ECO:0000256" key="4">
    <source>
        <dbReference type="ARBA" id="ARBA00022598"/>
    </source>
</evidence>
<dbReference type="GO" id="GO:0004639">
    <property type="term" value="F:phosphoribosylaminoimidazolesuccinocarboxamide synthase activity"/>
    <property type="evidence" value="ECO:0007669"/>
    <property type="project" value="UniProtKB-UniRule"/>
</dbReference>